<dbReference type="InterPro" id="IPR042099">
    <property type="entry name" value="ANL_N_sf"/>
</dbReference>
<dbReference type="EMBL" id="BSSD01000001">
    <property type="protein sequence ID" value="GLW90345.1"/>
    <property type="molecule type" value="Genomic_DNA"/>
</dbReference>
<dbReference type="SUPFAM" id="SSF47336">
    <property type="entry name" value="ACP-like"/>
    <property type="match status" value="2"/>
</dbReference>
<protein>
    <recommendedName>
        <fullName evidence="5">Carrier domain-containing protein</fullName>
    </recommendedName>
</protein>
<keyword evidence="2" id="KW-0596">Phosphopantetheine</keyword>
<dbReference type="SUPFAM" id="SSF52777">
    <property type="entry name" value="CoA-dependent acyltransferases"/>
    <property type="match status" value="2"/>
</dbReference>
<evidence type="ECO:0000256" key="4">
    <source>
        <dbReference type="SAM" id="MobiDB-lite"/>
    </source>
</evidence>
<comment type="caution">
    <text evidence="6">The sequence shown here is derived from an EMBL/GenBank/DDBJ whole genome shotgun (WGS) entry which is preliminary data.</text>
</comment>
<dbReference type="SUPFAM" id="SSF56801">
    <property type="entry name" value="Acetyl-CoA synthetase-like"/>
    <property type="match status" value="2"/>
</dbReference>
<dbReference type="RefSeq" id="WP_285608259.1">
    <property type="nucleotide sequence ID" value="NZ_BSSD01000001.1"/>
</dbReference>
<dbReference type="Gene3D" id="1.10.1200.10">
    <property type="entry name" value="ACP-like"/>
    <property type="match status" value="2"/>
</dbReference>
<comment type="cofactor">
    <cofactor evidence="1">
        <name>pantetheine 4'-phosphate</name>
        <dbReference type="ChEBI" id="CHEBI:47942"/>
    </cofactor>
</comment>
<dbReference type="Gene3D" id="3.40.50.12780">
    <property type="entry name" value="N-terminal domain of ligase-like"/>
    <property type="match status" value="1"/>
</dbReference>
<dbReference type="InterPro" id="IPR036736">
    <property type="entry name" value="ACP-like_sf"/>
</dbReference>
<dbReference type="GO" id="GO:0031177">
    <property type="term" value="F:phosphopantetheine binding"/>
    <property type="evidence" value="ECO:0007669"/>
    <property type="project" value="InterPro"/>
</dbReference>
<accession>A0A9W6QIK2</accession>
<dbReference type="InterPro" id="IPR025110">
    <property type="entry name" value="AMP-bd_C"/>
</dbReference>
<dbReference type="SMART" id="SM00823">
    <property type="entry name" value="PKS_PP"/>
    <property type="match status" value="2"/>
</dbReference>
<dbReference type="PANTHER" id="PTHR45527">
    <property type="entry name" value="NONRIBOSOMAL PEPTIDE SYNTHETASE"/>
    <property type="match status" value="1"/>
</dbReference>
<dbReference type="PROSITE" id="PS00455">
    <property type="entry name" value="AMP_BINDING"/>
    <property type="match status" value="2"/>
</dbReference>
<feature type="domain" description="Carrier" evidence="5">
    <location>
        <begin position="533"/>
        <end position="606"/>
    </location>
</feature>
<dbReference type="Pfam" id="PF00501">
    <property type="entry name" value="AMP-binding"/>
    <property type="match status" value="2"/>
</dbReference>
<dbReference type="Gene3D" id="3.30.559.10">
    <property type="entry name" value="Chloramphenicol acetyltransferase-like domain"/>
    <property type="match status" value="1"/>
</dbReference>
<evidence type="ECO:0000256" key="3">
    <source>
        <dbReference type="ARBA" id="ARBA00022553"/>
    </source>
</evidence>
<dbReference type="CDD" id="cd19531">
    <property type="entry name" value="LCL_NRPS-like"/>
    <property type="match status" value="1"/>
</dbReference>
<sequence>MPPEADVELVNRWNATAAPFPDGCLHEWFERTAATTPDAVAVIAGDTQLSYRCLDERANQVAHHLRRLGVGVDAAVGVGVPRSVDLLVCLLGVLKAGAAYLPLDLDLPDARLRQVVALADPPVCLLTADSAARLDGVCPVVAVDRDRSAIAAEPTDRPETGVGPANLVSVYFTSGSTGVPKGVCNTHGGWVNRMSWMRRQFRLAPGESVLHKTILTFGDAGLELFWPLTAGGRVVMLAPGQHRDPAAVVDDVARYRSVYLQVVPSMLTMVLDVARRRGPWWLSSLRDTTSTGEALSPELVHRYRELVPGNLNNTWGATEVSIDSTHHLCTEQDARGGTAVCVGTPFDNNQVYVLDDDFEPVAIGEEGDLYIGGTGLARGYLADPVRTAAAFLPNPFLPGQRMYATGDRGSFRQDGGIRYAGRRDDQVKIRGMRVELGEVETALRRHPAVTAAAALIREDVPGRPDLVAYVVLDARAPVAELRAHVANDLPEHMVPRFVVVLTALPLNANLKVDRKALPAPEYASDAVRAGYAEPATEAERLVVEVFRDVLGIAELGVEDDFFAVGYSLLAVRVISRLREVAGDLPLALLYENRTARALAAAIEGRASTGATPAALSVPRRGPTGPAPLTVGQEQLWFLHELAPDQPLYNEPAAHVLTGPLDVPALVAALRAVVAGHDTLRTAFVLDGDRPVQVVHDDVVLDVPVLDRACAGPDDPALLAELLELARTPFDLKRPCQLAARLYRIGDEEHVLFLNIHHIISDGWSNSVFARELARCYRAASAGAEPDTRPPAVRFGDFAEWQRSRLAGGALDDQLAYWRTQLDGAPTALALPSDRPRPADTRHSRRGARLGFELDATTSTRLRDLAATTGSSAYLVLLSTFLLVLHRTTGQDDVVVGTPMANRAAPALDELIGYFTNVVPIRGRYDASATFVEHLDRVRATVLAAGENHDVPLEDVLRAASTEGPAAQVAFAYQHDFDLALRLPGVTCRSAPLDTGMARYDLTLLVTETAAGTLDCVLEFATDMFERETAERLAGGFTTALTSALDSPRRPVAEHEVVRPSDLDRVAGWNATAVAFPDVGLHELFERSVVDFPDAVAVVCGDVQLSYRCLDEQANRIAHHLIGLGVAVDEVVGVCVPRSVDLLAVLLGVLKAGAAYLPLDPELPKLRLGQVLGQAATRVCVVDADAAELFAGLTRAVVLDRDRELIARAPAVPTGRSVAGKNLVSVYFTSGSTGVPKGVASSHDGWVNRMARMRSRFGLAAGESVLHKTVLTFDDAGLELFWPLSVGARVVMLPAGLHQDPAAVLDGVGRYRSRYLQVVPSMLAMLLDVARGAGRWWVSTLRDTTSSGEALPAELVRRFRADVPWSALHNTWGATEVSIDSTHHECGPEDAEGSGVVSVGKPFDNNTVYVLDTAFQPVGIGTVGELYIGGLGLARGYAGDPGRTAEAFLPDPFVPGKRMYATGDRGSFRPDGAIRYAGRRDNQVKIRGMRVELGEVEAALRRHRLVRDAVAIIHGGGGGSGVRRLVAFVTARSATERPTPDEVRAAAADWLPAYMVPSLVLVEERLPHNANGKVDRGALVVPDDIRDHTSAAFEACRGPAEEAVAEDLRELLALPEIGATDNFFQLGAHSLVLSRLAARLRHRFDIELPLRVLFDRPTVRGVAAEVEALLAAKIDDLSPDQLRALLADLG</sequence>
<organism evidence="6 7">
    <name type="scientific">Actinokineospora globicatena</name>
    <dbReference type="NCBI Taxonomy" id="103729"/>
    <lineage>
        <taxon>Bacteria</taxon>
        <taxon>Bacillati</taxon>
        <taxon>Actinomycetota</taxon>
        <taxon>Actinomycetes</taxon>
        <taxon>Pseudonocardiales</taxon>
        <taxon>Pseudonocardiaceae</taxon>
        <taxon>Actinokineospora</taxon>
    </lineage>
</organism>
<dbReference type="FunFam" id="3.40.50.980:FF:000001">
    <property type="entry name" value="Non-ribosomal peptide synthetase"/>
    <property type="match status" value="1"/>
</dbReference>
<dbReference type="Proteomes" id="UP001165042">
    <property type="component" value="Unassembled WGS sequence"/>
</dbReference>
<evidence type="ECO:0000256" key="2">
    <source>
        <dbReference type="ARBA" id="ARBA00022450"/>
    </source>
</evidence>
<feature type="region of interest" description="Disordered" evidence="4">
    <location>
        <begin position="827"/>
        <end position="847"/>
    </location>
</feature>
<dbReference type="Gene3D" id="3.30.300.30">
    <property type="match status" value="2"/>
</dbReference>
<dbReference type="Pfam" id="PF13193">
    <property type="entry name" value="AMP-binding_C"/>
    <property type="match status" value="2"/>
</dbReference>
<evidence type="ECO:0000256" key="1">
    <source>
        <dbReference type="ARBA" id="ARBA00001957"/>
    </source>
</evidence>
<dbReference type="Gene3D" id="3.30.559.30">
    <property type="entry name" value="Nonribosomal peptide synthetase, condensation domain"/>
    <property type="match status" value="1"/>
</dbReference>
<reference evidence="6" key="1">
    <citation type="submission" date="2023-02" db="EMBL/GenBank/DDBJ databases">
        <title>Actinokineospora globicatena NBRC 15670.</title>
        <authorList>
            <person name="Ichikawa N."/>
            <person name="Sato H."/>
            <person name="Tonouchi N."/>
        </authorList>
    </citation>
    <scope>NUCLEOTIDE SEQUENCE</scope>
    <source>
        <strain evidence="6">NBRC 15670</strain>
    </source>
</reference>
<dbReference type="CDD" id="cd05930">
    <property type="entry name" value="A_NRPS"/>
    <property type="match status" value="2"/>
</dbReference>
<keyword evidence="3" id="KW-0597">Phosphoprotein</keyword>
<gene>
    <name evidence="6" type="ORF">Aglo03_11610</name>
</gene>
<dbReference type="GO" id="GO:0043041">
    <property type="term" value="P:amino acid activation for nonribosomal peptide biosynthetic process"/>
    <property type="evidence" value="ECO:0007669"/>
    <property type="project" value="TreeGrafter"/>
</dbReference>
<dbReference type="InterPro" id="IPR020845">
    <property type="entry name" value="AMP-binding_CS"/>
</dbReference>
<dbReference type="PANTHER" id="PTHR45527:SF1">
    <property type="entry name" value="FATTY ACID SYNTHASE"/>
    <property type="match status" value="1"/>
</dbReference>
<dbReference type="GO" id="GO:0003824">
    <property type="term" value="F:catalytic activity"/>
    <property type="evidence" value="ECO:0007669"/>
    <property type="project" value="InterPro"/>
</dbReference>
<dbReference type="Gene3D" id="2.30.38.10">
    <property type="entry name" value="Luciferase, Domain 3"/>
    <property type="match status" value="1"/>
</dbReference>
<evidence type="ECO:0000313" key="7">
    <source>
        <dbReference type="Proteomes" id="UP001165042"/>
    </source>
</evidence>
<proteinExistence type="predicted"/>
<evidence type="ECO:0000313" key="6">
    <source>
        <dbReference type="EMBL" id="GLW90345.1"/>
    </source>
</evidence>
<name>A0A9W6QIK2_9PSEU</name>
<dbReference type="InterPro" id="IPR010071">
    <property type="entry name" value="AA_adenyl_dom"/>
</dbReference>
<dbReference type="Pfam" id="PF00550">
    <property type="entry name" value="PP-binding"/>
    <property type="match status" value="2"/>
</dbReference>
<dbReference type="InterPro" id="IPR023213">
    <property type="entry name" value="CAT-like_dom_sf"/>
</dbReference>
<evidence type="ECO:0000259" key="5">
    <source>
        <dbReference type="PROSITE" id="PS50075"/>
    </source>
</evidence>
<dbReference type="InterPro" id="IPR045851">
    <property type="entry name" value="AMP-bd_C_sf"/>
</dbReference>
<dbReference type="InterPro" id="IPR020806">
    <property type="entry name" value="PKS_PP-bd"/>
</dbReference>
<dbReference type="InterPro" id="IPR000873">
    <property type="entry name" value="AMP-dep_synth/lig_dom"/>
</dbReference>
<dbReference type="InterPro" id="IPR001242">
    <property type="entry name" value="Condensation_dom"/>
</dbReference>
<dbReference type="GO" id="GO:0044550">
    <property type="term" value="P:secondary metabolite biosynthetic process"/>
    <property type="evidence" value="ECO:0007669"/>
    <property type="project" value="TreeGrafter"/>
</dbReference>
<dbReference type="PROSITE" id="PS50075">
    <property type="entry name" value="CARRIER"/>
    <property type="match status" value="2"/>
</dbReference>
<dbReference type="Gene3D" id="3.40.50.980">
    <property type="match status" value="2"/>
</dbReference>
<keyword evidence="7" id="KW-1185">Reference proteome</keyword>
<dbReference type="InterPro" id="IPR009081">
    <property type="entry name" value="PP-bd_ACP"/>
</dbReference>
<dbReference type="GO" id="GO:0005737">
    <property type="term" value="C:cytoplasm"/>
    <property type="evidence" value="ECO:0007669"/>
    <property type="project" value="TreeGrafter"/>
</dbReference>
<dbReference type="Pfam" id="PF00668">
    <property type="entry name" value="Condensation"/>
    <property type="match status" value="1"/>
</dbReference>
<feature type="domain" description="Carrier" evidence="5">
    <location>
        <begin position="1594"/>
        <end position="1669"/>
    </location>
</feature>
<dbReference type="GO" id="GO:0008610">
    <property type="term" value="P:lipid biosynthetic process"/>
    <property type="evidence" value="ECO:0007669"/>
    <property type="project" value="UniProtKB-ARBA"/>
</dbReference>
<dbReference type="FunFam" id="3.30.300.30:FF:000010">
    <property type="entry name" value="Enterobactin synthetase component F"/>
    <property type="match status" value="1"/>
</dbReference>
<dbReference type="NCBIfam" id="TIGR01733">
    <property type="entry name" value="AA-adenyl-dom"/>
    <property type="match status" value="2"/>
</dbReference>